<evidence type="ECO:0000313" key="7">
    <source>
        <dbReference type="EMBL" id="KAF7258456.1"/>
    </source>
</evidence>
<feature type="region of interest" description="Disordered" evidence="5">
    <location>
        <begin position="1926"/>
        <end position="1983"/>
    </location>
</feature>
<dbReference type="InterPro" id="IPR043936">
    <property type="entry name" value="HOOK_N"/>
</dbReference>
<dbReference type="EMBL" id="JTDE01001713">
    <property type="protein sequence ID" value="KAF7258456.1"/>
    <property type="molecule type" value="Genomic_DNA"/>
</dbReference>
<feature type="coiled-coil region" evidence="4">
    <location>
        <begin position="1230"/>
        <end position="1421"/>
    </location>
</feature>
<dbReference type="CDD" id="cd22223">
    <property type="entry name" value="HkD_HkRP"/>
    <property type="match status" value="1"/>
</dbReference>
<feature type="coiled-coil region" evidence="4">
    <location>
        <begin position="1076"/>
        <end position="1110"/>
    </location>
</feature>
<feature type="compositionally biased region" description="Low complexity" evidence="5">
    <location>
        <begin position="1872"/>
        <end position="1894"/>
    </location>
</feature>
<dbReference type="SUPFAM" id="SSF116907">
    <property type="entry name" value="Hook domain"/>
    <property type="match status" value="1"/>
</dbReference>
<evidence type="ECO:0000259" key="6">
    <source>
        <dbReference type="Pfam" id="PF19047"/>
    </source>
</evidence>
<dbReference type="Gene3D" id="1.10.418.10">
    <property type="entry name" value="Calponin-like domain"/>
    <property type="match status" value="1"/>
</dbReference>
<evidence type="ECO:0000256" key="1">
    <source>
        <dbReference type="ARBA" id="ARBA00004496"/>
    </source>
</evidence>
<dbReference type="SUPFAM" id="SSF90257">
    <property type="entry name" value="Myosin rod fragments"/>
    <property type="match status" value="1"/>
</dbReference>
<evidence type="ECO:0000256" key="2">
    <source>
        <dbReference type="ARBA" id="ARBA00022490"/>
    </source>
</evidence>
<dbReference type="PANTHER" id="PTHR18947">
    <property type="entry name" value="HOOK PROTEINS"/>
    <property type="match status" value="1"/>
</dbReference>
<dbReference type="GO" id="GO:0005813">
    <property type="term" value="C:centrosome"/>
    <property type="evidence" value="ECO:0007669"/>
    <property type="project" value="TreeGrafter"/>
</dbReference>
<feature type="compositionally biased region" description="Polar residues" evidence="5">
    <location>
        <begin position="1898"/>
        <end position="1910"/>
    </location>
</feature>
<reference evidence="7" key="1">
    <citation type="submission" date="2019-07" db="EMBL/GenBank/DDBJ databases">
        <title>Annotation for the trematode Paragonimus miyazaki's.</title>
        <authorList>
            <person name="Choi Y.-J."/>
        </authorList>
    </citation>
    <scope>NUCLEOTIDE SEQUENCE</scope>
    <source>
        <strain evidence="7">Japan</strain>
    </source>
</reference>
<feature type="coiled-coil region" evidence="4">
    <location>
        <begin position="475"/>
        <end position="509"/>
    </location>
</feature>
<dbReference type="Proteomes" id="UP000822476">
    <property type="component" value="Unassembled WGS sequence"/>
</dbReference>
<feature type="coiled-coil region" evidence="4">
    <location>
        <begin position="734"/>
        <end position="816"/>
    </location>
</feature>
<comment type="subcellular location">
    <subcellularLocation>
        <location evidence="1">Cytoplasm</location>
    </subcellularLocation>
</comment>
<evidence type="ECO:0000256" key="5">
    <source>
        <dbReference type="SAM" id="MobiDB-lite"/>
    </source>
</evidence>
<dbReference type="InterPro" id="IPR036872">
    <property type="entry name" value="CH_dom_sf"/>
</dbReference>
<feature type="coiled-coil region" evidence="4">
    <location>
        <begin position="344"/>
        <end position="399"/>
    </location>
</feature>
<name>A0A8S9YYQ1_9TREM</name>
<sequence>MKHRYGSIAANLDRPSNPELILWAQLFHSASSDLGHENLADGKLLYKIFQQVDGKNQDENALCESVESMKDRLSNWHFLMQNVRNYYLEVLQEVITFRPPNLVLISKSPDCALAHSEMDQILLLLLCAAVRCERRDYFIRQIMDHLNPDVQAGLMNCIKNFTENSQCVISMDKIQSSTGDWLRVIRDVVNQLEDVYLEEIRDLLEQLNALQTKLVTLQARVRLTCRSRARSVGKLGLTERSFSTVSLGDSARGGLGATSTPKLNFDGEEQSSTNLMPDKRTVARDDTELGFAMECNLSNQLLCQDSGFPDLDIPPDSMDVDNPQSLSTLYPDTVDFFYPVSSDKQHLSIELAETKAKLRRARSEIEDQVDQLNELHDQLNETRRELGQVKEERARLADAAHSARHWQDEVDALREVAERVELLETDNIKLRKHLHELDYYKARCEQLSGDLTMMTKERCKQRDDLDDEDNITMKRVALEQELAKARIRLAEIEQLRSADLDELKTLREELGRLRLEQCTLSRTSSEGNCQPVKDLSVKTVNGVLDLSENDMSESQRELSQASGCDRITPNLSTQLAESVASRLDRLETDNRRLITELSIAHDCASAAAAKSTNELADARAGLAEFKRANQLLTDKLKRLETLVSTQTERIKQLEAERRVAESETKKAREALIFLQESTDHHVAELSKENSLLTETMKAGPFLFSVLRGTGNGDGGSEDELTCLKKEVSVLGEATQTATTRLARAELELTQLRSREAQMVSQAHMVDTLQCELDQLKTELTTMRQENEVLREVSQRCSELEVALTAAEGESARLRSQLSSEKEAAKSRANLEAEMASTRSSVEFCDQLQDNLKLATEKIAKIEAERDELATRLCDLQQKLGSVRRFRSEDQHRKSTSSDGDVDDDYNAAEEEEADSGNKTGDSAEETLPDQFGSGLTWRKTFALTANHSTRYRDRRRRSRAALESDLLRLEVELERLDGLHNGCKTQLEESKANLLQKEAELHSLKQAIEMSTNSTVKQELDNELARMKLALTNAEQELRKLRRDLREAETNPNSTEAGKSLVARIHQLEIQLSKTATSHQSAAKQNDARIKELEQEQAAICQQLSSERQTVLTLREQLVTEKIEHQQQTTVLKRIHTGLEQLGFPAQELEQLLKHDSAINHTEVIGRLIQDHVSRDLRHKQSELNRMKQRADELQNQTALHPVEPKASELSNYGPIGYWNSVVDSDRDTEKNYSQLIGQLKNRVVELERQNATLEQSLQHEVNALEESKTRIQQLEQNLSATQGQITSVQSQVAELIATNARLQVENTTLHSQAESMNVQHTRLSSQNTELEAEIGRLRSMLESAHAAEAHLTTDYYHLQRLHEQLTQEYDSMSLSLKETKESQRRVKAELAEAQSHITRLQTASDEVKNLREALELERGTLKGEAKQSVLLREECSRLRTQLDSLTESRDRERLDKTSALERTREARRQLEDFQDRANQMKLELENRRIADHKLHVEVAGLRSRVQMLTEANSKLERENRSLMLQLQGILGQNQELLTSTLETCTHRISEEGALRERLLSLQRQKQHLEDKLTEQYRTISQPKKTQKRMSLVQKARAVLSKRKDSNSVQTFPRSLQNGAEIREKMNSMRSQTSLSNDSGESLTSLSFASNKQSPFQTRMTPGSVSVFDRDPDDYNAGEFMAFLRCLDNGGISSVTKPMSKSNGCVQSKGDMTPYPTIPDPSSAGLLSEQTDQKSKRVVAANSPTMAVLRGARHPSGDQPKTTEEPLYTTKLVRSVSSQPGDPRHHFLHAPVHNTSQKATVQSSELPGAGLFKQDESQKQTSPRGSKTIGMNAGCRNNKHFYRPLPATDRCEKQLCEVVTTKSTCDDTSFGSYSRQSSEVSRSSSMRSFNSSPRTISDKQTNGLSSSLVSAPNRHMMNSMASGLRTNAQPQLNDNGFTEAPSSGPDSRKSNSQGNSTGSKIISSTNSRKLSSIQANDSSSNYDTQTWVHKTASDVLHVVQETTGVREPSVTLEVVGKPRVLLQYGDL</sequence>
<dbReference type="OrthoDB" id="10254988at2759"/>
<feature type="coiled-coil region" evidence="4">
    <location>
        <begin position="1457"/>
        <end position="1526"/>
    </location>
</feature>
<feature type="domain" description="HOOK N-terminal" evidence="6">
    <location>
        <begin position="19"/>
        <end position="159"/>
    </location>
</feature>
<feature type="coiled-coil region" evidence="4">
    <location>
        <begin position="959"/>
        <end position="1051"/>
    </location>
</feature>
<comment type="caution">
    <text evidence="7">The sequence shown here is derived from an EMBL/GenBank/DDBJ whole genome shotgun (WGS) entry which is preliminary data.</text>
</comment>
<dbReference type="GO" id="GO:0031122">
    <property type="term" value="P:cytoplasmic microtubule organization"/>
    <property type="evidence" value="ECO:0007669"/>
    <property type="project" value="TreeGrafter"/>
</dbReference>
<keyword evidence="2" id="KW-0963">Cytoplasm</keyword>
<gene>
    <name evidence="7" type="ORF">EG68_04298</name>
</gene>
<accession>A0A8S9YYQ1</accession>
<feature type="coiled-coil region" evidence="4">
    <location>
        <begin position="844"/>
        <end position="871"/>
    </location>
</feature>
<feature type="region of interest" description="Disordered" evidence="5">
    <location>
        <begin position="1864"/>
        <end position="1910"/>
    </location>
</feature>
<dbReference type="GO" id="GO:0005737">
    <property type="term" value="C:cytoplasm"/>
    <property type="evidence" value="ECO:0007669"/>
    <property type="project" value="UniProtKB-SubCell"/>
</dbReference>
<protein>
    <recommendedName>
        <fullName evidence="6">HOOK N-terminal domain-containing protein</fullName>
    </recommendedName>
</protein>
<dbReference type="GO" id="GO:0030705">
    <property type="term" value="P:cytoskeleton-dependent intracellular transport"/>
    <property type="evidence" value="ECO:0007669"/>
    <property type="project" value="InterPro"/>
</dbReference>
<feature type="compositionally biased region" description="Acidic residues" evidence="5">
    <location>
        <begin position="899"/>
        <end position="914"/>
    </location>
</feature>
<feature type="coiled-coil region" evidence="4">
    <location>
        <begin position="193"/>
        <end position="220"/>
    </location>
</feature>
<evidence type="ECO:0000256" key="4">
    <source>
        <dbReference type="SAM" id="Coils"/>
    </source>
</evidence>
<dbReference type="Pfam" id="PF19047">
    <property type="entry name" value="HOOK_N"/>
    <property type="match status" value="1"/>
</dbReference>
<feature type="region of interest" description="Disordered" evidence="5">
    <location>
        <begin position="884"/>
        <end position="931"/>
    </location>
</feature>
<feature type="region of interest" description="Disordered" evidence="5">
    <location>
        <begin position="1810"/>
        <end position="1833"/>
    </location>
</feature>
<keyword evidence="8" id="KW-1185">Reference proteome</keyword>
<evidence type="ECO:0000313" key="8">
    <source>
        <dbReference type="Proteomes" id="UP000822476"/>
    </source>
</evidence>
<dbReference type="GO" id="GO:0051959">
    <property type="term" value="F:dynein light intermediate chain binding"/>
    <property type="evidence" value="ECO:0007669"/>
    <property type="project" value="TreeGrafter"/>
</dbReference>
<proteinExistence type="predicted"/>
<feature type="coiled-coil region" evidence="4">
    <location>
        <begin position="622"/>
        <end position="670"/>
    </location>
</feature>
<evidence type="ECO:0000256" key="3">
    <source>
        <dbReference type="ARBA" id="ARBA00023054"/>
    </source>
</evidence>
<feature type="coiled-coil region" evidence="4">
    <location>
        <begin position="1552"/>
        <end position="1579"/>
    </location>
</feature>
<keyword evidence="3 4" id="KW-0175">Coiled coil</keyword>
<dbReference type="PANTHER" id="PTHR18947:SF28">
    <property type="entry name" value="GIRDIN, ISOFORM A"/>
    <property type="match status" value="1"/>
</dbReference>
<dbReference type="GO" id="GO:0008017">
    <property type="term" value="F:microtubule binding"/>
    <property type="evidence" value="ECO:0007669"/>
    <property type="project" value="TreeGrafter"/>
</dbReference>
<organism evidence="7 8">
    <name type="scientific">Paragonimus skrjabini miyazakii</name>
    <dbReference type="NCBI Taxonomy" id="59628"/>
    <lineage>
        <taxon>Eukaryota</taxon>
        <taxon>Metazoa</taxon>
        <taxon>Spiralia</taxon>
        <taxon>Lophotrochozoa</taxon>
        <taxon>Platyhelminthes</taxon>
        <taxon>Trematoda</taxon>
        <taxon>Digenea</taxon>
        <taxon>Plagiorchiida</taxon>
        <taxon>Troglotremata</taxon>
        <taxon>Troglotrematidae</taxon>
        <taxon>Paragonimus</taxon>
    </lineage>
</organism>